<name>A0A6C0JWK7_9ZZZZ</name>
<proteinExistence type="predicted"/>
<dbReference type="EMBL" id="MN740746">
    <property type="protein sequence ID" value="QHU09899.1"/>
    <property type="molecule type" value="Genomic_DNA"/>
</dbReference>
<evidence type="ECO:0000256" key="1">
    <source>
        <dbReference type="SAM" id="MobiDB-lite"/>
    </source>
</evidence>
<feature type="region of interest" description="Disordered" evidence="1">
    <location>
        <begin position="70"/>
        <end position="102"/>
    </location>
</feature>
<keyword evidence="2" id="KW-1133">Transmembrane helix</keyword>
<evidence type="ECO:0000256" key="2">
    <source>
        <dbReference type="SAM" id="Phobius"/>
    </source>
</evidence>
<reference evidence="3" key="1">
    <citation type="journal article" date="2020" name="Nature">
        <title>Giant virus diversity and host interactions through global metagenomics.</title>
        <authorList>
            <person name="Schulz F."/>
            <person name="Roux S."/>
            <person name="Paez-Espino D."/>
            <person name="Jungbluth S."/>
            <person name="Walsh D.A."/>
            <person name="Denef V.J."/>
            <person name="McMahon K.D."/>
            <person name="Konstantinidis K.T."/>
            <person name="Eloe-Fadrosh E.A."/>
            <person name="Kyrpides N.C."/>
            <person name="Woyke T."/>
        </authorList>
    </citation>
    <scope>NUCLEOTIDE SEQUENCE</scope>
    <source>
        <strain evidence="3">GVMAG-S-1101164-164</strain>
    </source>
</reference>
<dbReference type="AlphaFoldDB" id="A0A6C0JWK7"/>
<protein>
    <submittedName>
        <fullName evidence="3">Uncharacterized protein</fullName>
    </submittedName>
</protein>
<accession>A0A6C0JWK7</accession>
<evidence type="ECO:0000313" key="3">
    <source>
        <dbReference type="EMBL" id="QHU09899.1"/>
    </source>
</evidence>
<sequence>MYIEITLTTILTVLCFTAIFLRRSDSREEDRLRIEYLDHANQELRNQLYQYKIAVRELRDICNTLFEGDVIPPFDEYEDSEEPRSETEDDPPSDNEEGTTRD</sequence>
<feature type="compositionally biased region" description="Acidic residues" evidence="1">
    <location>
        <begin position="75"/>
        <end position="102"/>
    </location>
</feature>
<organism evidence="3">
    <name type="scientific">viral metagenome</name>
    <dbReference type="NCBI Taxonomy" id="1070528"/>
    <lineage>
        <taxon>unclassified sequences</taxon>
        <taxon>metagenomes</taxon>
        <taxon>organismal metagenomes</taxon>
    </lineage>
</organism>
<feature type="transmembrane region" description="Helical" evidence="2">
    <location>
        <begin position="6"/>
        <end position="23"/>
    </location>
</feature>
<keyword evidence="2" id="KW-0812">Transmembrane</keyword>
<keyword evidence="2" id="KW-0472">Membrane</keyword>